<protein>
    <recommendedName>
        <fullName evidence="3">Alpha/beta hydrolase</fullName>
    </recommendedName>
</protein>
<accession>A0A9X1S461</accession>
<evidence type="ECO:0000313" key="1">
    <source>
        <dbReference type="EMBL" id="MCC2032730.1"/>
    </source>
</evidence>
<comment type="caution">
    <text evidence="1">The sequence shown here is derived from an EMBL/GenBank/DDBJ whole genome shotgun (WGS) entry which is preliminary data.</text>
</comment>
<dbReference type="Proteomes" id="UP001139354">
    <property type="component" value="Unassembled WGS sequence"/>
</dbReference>
<reference evidence="1" key="1">
    <citation type="submission" date="2021-04" db="EMBL/GenBank/DDBJ databases">
        <title>Microbacterium tenobrionis sp. nov. and Microbacterium allomyrinae sp. nov., isolated from larvae of Tenobrio molitor and Allomyrina dichotoma, respectively.</title>
        <authorList>
            <person name="Lee S.D."/>
        </authorList>
    </citation>
    <scope>NUCLEOTIDE SEQUENCE</scope>
    <source>
        <strain evidence="1">BWT-G7</strain>
    </source>
</reference>
<dbReference type="Gene3D" id="3.40.50.1820">
    <property type="entry name" value="alpha/beta hydrolase"/>
    <property type="match status" value="1"/>
</dbReference>
<dbReference type="AlphaFoldDB" id="A0A9X1S461"/>
<dbReference type="InterPro" id="IPR029058">
    <property type="entry name" value="AB_hydrolase_fold"/>
</dbReference>
<proteinExistence type="predicted"/>
<sequence>MSSDGPGLDDGRPKVDLDPDWSLIGRLPEVWPRTDSGLEIRGGGAVSVDTETLRHTAGRFVQAKIDLDSIGERLGSLNNMLWWIGDRAWEAKTSAQTLWTHLLEVRREAERITFALQEAAAVYELVELDVERRAATFAGDVAKTAVLDAQMDSLRETYPDAWSKALGAEWDRAVMWPSELVRQATETGVAIGGEFGDPAATVVGAGAGLFTLGTAAGLGIAGSGRLARDAKLTGAPGPVTLTAVPPAPTSGAPASLAGATQRIPGAGESRVRVERYAMPDGTRQFAVYIAGMQTAAIGGDDPWDNKSNIELYTGQRSESYAATERALVDAGARPGDPLYIFGYSQGAMIGAHLALESEYDTRTLVSIGSPVSAEVGAGTLSVTLRHTDDPVAALAGGGHVAAVGAPGSIVVERVADTATGVDDIAVPGHQMAAYAETAALVDASPDPRVDELRGVFDQLASAESVEVTEYSARRTDGVVSPSGGGAG</sequence>
<evidence type="ECO:0000313" key="2">
    <source>
        <dbReference type="Proteomes" id="UP001139354"/>
    </source>
</evidence>
<gene>
    <name evidence="1" type="ORF">KEC57_11115</name>
</gene>
<dbReference type="RefSeq" id="WP_229384686.1">
    <property type="nucleotide sequence ID" value="NZ_JAGTTN010000003.1"/>
</dbReference>
<organism evidence="1 2">
    <name type="scientific">Microbacterium allomyrinae</name>
    <dbReference type="NCBI Taxonomy" id="2830666"/>
    <lineage>
        <taxon>Bacteria</taxon>
        <taxon>Bacillati</taxon>
        <taxon>Actinomycetota</taxon>
        <taxon>Actinomycetes</taxon>
        <taxon>Micrococcales</taxon>
        <taxon>Microbacteriaceae</taxon>
        <taxon>Microbacterium</taxon>
    </lineage>
</organism>
<keyword evidence="2" id="KW-1185">Reference proteome</keyword>
<evidence type="ECO:0008006" key="3">
    <source>
        <dbReference type="Google" id="ProtNLM"/>
    </source>
</evidence>
<dbReference type="SUPFAM" id="SSF53474">
    <property type="entry name" value="alpha/beta-Hydrolases"/>
    <property type="match status" value="1"/>
</dbReference>
<name>A0A9X1S461_9MICO</name>
<dbReference type="EMBL" id="JAGTTN010000003">
    <property type="protein sequence ID" value="MCC2032730.1"/>
    <property type="molecule type" value="Genomic_DNA"/>
</dbReference>